<feature type="region of interest" description="Disordered" evidence="5">
    <location>
        <begin position="202"/>
        <end position="224"/>
    </location>
</feature>
<comment type="caution">
    <text evidence="6">The sequence shown here is derived from an EMBL/GenBank/DDBJ whole genome shotgun (WGS) entry which is preliminary data.</text>
</comment>
<name>A0ABQ7KAD3_9FUNG</name>
<feature type="region of interest" description="Disordered" evidence="5">
    <location>
        <begin position="911"/>
        <end position="954"/>
    </location>
</feature>
<keyword evidence="7" id="KW-1185">Reference proteome</keyword>
<keyword evidence="4" id="KW-0677">Repeat</keyword>
<dbReference type="Proteomes" id="UP001194696">
    <property type="component" value="Unassembled WGS sequence"/>
</dbReference>
<dbReference type="PANTHER" id="PTHR15454">
    <property type="entry name" value="NISCHARIN RELATED"/>
    <property type="match status" value="1"/>
</dbReference>
<dbReference type="EMBL" id="JAAAIM010000136">
    <property type="protein sequence ID" value="KAG0293956.1"/>
    <property type="molecule type" value="Genomic_DNA"/>
</dbReference>
<feature type="compositionally biased region" description="Low complexity" evidence="5">
    <location>
        <begin position="700"/>
        <end position="714"/>
    </location>
</feature>
<evidence type="ECO:0000256" key="3">
    <source>
        <dbReference type="ARBA" id="ARBA00022614"/>
    </source>
</evidence>
<feature type="compositionally biased region" description="Low complexity" evidence="5">
    <location>
        <begin position="443"/>
        <end position="456"/>
    </location>
</feature>
<feature type="region of interest" description="Disordered" evidence="5">
    <location>
        <begin position="424"/>
        <end position="456"/>
    </location>
</feature>
<feature type="compositionally biased region" description="Basic residues" evidence="5">
    <location>
        <begin position="915"/>
        <end position="924"/>
    </location>
</feature>
<evidence type="ECO:0000313" key="7">
    <source>
        <dbReference type="Proteomes" id="UP001194696"/>
    </source>
</evidence>
<evidence type="ECO:0000256" key="4">
    <source>
        <dbReference type="ARBA" id="ARBA00022737"/>
    </source>
</evidence>
<evidence type="ECO:0000256" key="5">
    <source>
        <dbReference type="SAM" id="MobiDB-lite"/>
    </source>
</evidence>
<protein>
    <recommendedName>
        <fullName evidence="8">L domain-like protein</fullName>
    </recommendedName>
</protein>
<evidence type="ECO:0008006" key="8">
    <source>
        <dbReference type="Google" id="ProtNLM"/>
    </source>
</evidence>
<dbReference type="InterPro" id="IPR032675">
    <property type="entry name" value="LRR_dom_sf"/>
</dbReference>
<evidence type="ECO:0000256" key="2">
    <source>
        <dbReference type="ARBA" id="ARBA00022490"/>
    </source>
</evidence>
<keyword evidence="2" id="KW-0963">Cytoplasm</keyword>
<gene>
    <name evidence="6" type="ORF">BGZ96_002006</name>
</gene>
<dbReference type="PROSITE" id="PS51450">
    <property type="entry name" value="LRR"/>
    <property type="match status" value="1"/>
</dbReference>
<reference evidence="6 7" key="1">
    <citation type="journal article" date="2020" name="Fungal Divers.">
        <title>Resolving the Mortierellaceae phylogeny through synthesis of multi-gene phylogenetics and phylogenomics.</title>
        <authorList>
            <person name="Vandepol N."/>
            <person name="Liber J."/>
            <person name="Desiro A."/>
            <person name="Na H."/>
            <person name="Kennedy M."/>
            <person name="Barry K."/>
            <person name="Grigoriev I.V."/>
            <person name="Miller A.N."/>
            <person name="O'Donnell K."/>
            <person name="Stajich J.E."/>
            <person name="Bonito G."/>
        </authorList>
    </citation>
    <scope>NUCLEOTIDE SEQUENCE [LARGE SCALE GENOMIC DNA]</scope>
    <source>
        <strain evidence="6 7">AD045</strain>
    </source>
</reference>
<evidence type="ECO:0000313" key="6">
    <source>
        <dbReference type="EMBL" id="KAG0293956.1"/>
    </source>
</evidence>
<dbReference type="Gene3D" id="3.80.10.10">
    <property type="entry name" value="Ribonuclease Inhibitor"/>
    <property type="match status" value="1"/>
</dbReference>
<sequence>MADNPIPGDKYVRTLSHYLRSNQRRLLPPTPPPVPAIPASLAATTAAQARSLVTPADPMAAAYENMVSSIWSATAAVVNSITPFATDRPLSPQERDIYTGTWDGTGAILPDSNPSERQLYLAAQLRSPILPLDLYYLLYLLERFEQVGIDLEGWNGTTSKPVGDSKPRVNVQDNFQKRHSIAIVTPIGVNSGLPNSASFSSFPPRAAATNDGNPAGATSDLKSSRPESIRSFQSAALSTLTLITGWKQWSTAANSGTSNLTITDDILFIQKFMRHIPSLRLCAKIPPGDQFQGKGRIEGFQAEAILTLFNHGRPVPTQSSSSSSSNGDSTSNGNDSLLLLPLAATFPALSHLELHKIPPDSIEGWEVLMKQLKSLVIIQSGMEDVHDIMVKSVIESERRRRQRISREKSRAVLIKREQQEALKDAALTPQELEDDSTAKDETASNGSASSVASGTGADSLESDAVILSSLKMWPLLRHLSLSDNSLPTLTHNDTFIHTQSIVSLDLSHNLFLSPPSALIHLHNLHNLNLSYNMISGVQSIYQILGNIAILDLRGNRLESLSGLERLWNLEKVDVRENHLDEAAEVGRLAALPGIREVWSERNPFCMIQPKYRLEILAVFKANGHEVMLDGSFASFNEKRLLANLSPSSFSTTISSINNVANIPSASAPIATFAKELVRPEPIRHSRAPSSKADDSLNAASLSPPGTSTSSPVPKLVKKKLVKSTKRVKRVVNLDSDHEEEIFPGADNDVKGLSLESDEDRRASVHFPESKLGSPIVLGKKKKKKATKASGSPTGDTPSLAERAGESKDVGQGNGEQKEKVKKKVPKKKSAAVMEATADLAEIVGAPVAVSFAAKEEDPTIDHSLCRDDHHIHRHRLAHLEKSIATRQLERSHTSYAPLVAPVATAPSAAAAPSQHQRHPSRGILKRNPTMPVHGSGAISPRLRPSSPIGSFCSDDGGADGYRRRIEAMRNEAGKNWLMVLAEMDKDIAQQEEYARENNSH</sequence>
<accession>A0ABQ7KAD3</accession>
<evidence type="ECO:0000256" key="1">
    <source>
        <dbReference type="ARBA" id="ARBA00004496"/>
    </source>
</evidence>
<proteinExistence type="predicted"/>
<feature type="compositionally biased region" description="Basic residues" evidence="5">
    <location>
        <begin position="819"/>
        <end position="828"/>
    </location>
</feature>
<feature type="region of interest" description="Disordered" evidence="5">
    <location>
        <begin position="683"/>
        <end position="717"/>
    </location>
</feature>
<dbReference type="InterPro" id="IPR001611">
    <property type="entry name" value="Leu-rich_rpt"/>
</dbReference>
<dbReference type="PANTHER" id="PTHR15454:SF69">
    <property type="entry name" value="SERINE_THREONINE-PROTEIN KINASE 11-INTERACTING PROTEIN"/>
    <property type="match status" value="1"/>
</dbReference>
<keyword evidence="3" id="KW-0433">Leucine-rich repeat</keyword>
<organism evidence="6 7">
    <name type="scientific">Linnemannia gamsii</name>
    <dbReference type="NCBI Taxonomy" id="64522"/>
    <lineage>
        <taxon>Eukaryota</taxon>
        <taxon>Fungi</taxon>
        <taxon>Fungi incertae sedis</taxon>
        <taxon>Mucoromycota</taxon>
        <taxon>Mortierellomycotina</taxon>
        <taxon>Mortierellomycetes</taxon>
        <taxon>Mortierellales</taxon>
        <taxon>Mortierellaceae</taxon>
        <taxon>Linnemannia</taxon>
    </lineage>
</organism>
<dbReference type="SUPFAM" id="SSF52075">
    <property type="entry name" value="Outer arm dynein light chain 1"/>
    <property type="match status" value="1"/>
</dbReference>
<feature type="region of interest" description="Disordered" evidence="5">
    <location>
        <begin position="773"/>
        <end position="828"/>
    </location>
</feature>
<comment type="subcellular location">
    <subcellularLocation>
        <location evidence="1">Cytoplasm</location>
    </subcellularLocation>
</comment>